<dbReference type="InterPro" id="IPR024655">
    <property type="entry name" value="Asl1_glyco_hydro_catalytic"/>
</dbReference>
<feature type="domain" description="Asl1-like glycosyl hydrolase catalytic" evidence="3">
    <location>
        <begin position="29"/>
        <end position="264"/>
    </location>
</feature>
<organism evidence="4 5">
    <name type="scientific">Sporisorium graminicola</name>
    <dbReference type="NCBI Taxonomy" id="280036"/>
    <lineage>
        <taxon>Eukaryota</taxon>
        <taxon>Fungi</taxon>
        <taxon>Dikarya</taxon>
        <taxon>Basidiomycota</taxon>
        <taxon>Ustilaginomycotina</taxon>
        <taxon>Ustilaginomycetes</taxon>
        <taxon>Ustilaginales</taxon>
        <taxon>Ustilaginaceae</taxon>
        <taxon>Sporisorium</taxon>
    </lineage>
</organism>
<feature type="signal peptide" evidence="2">
    <location>
        <begin position="1"/>
        <end position="24"/>
    </location>
</feature>
<dbReference type="RefSeq" id="XP_029739041.1">
    <property type="nucleotide sequence ID" value="XM_029884331.1"/>
</dbReference>
<dbReference type="Proteomes" id="UP000306050">
    <property type="component" value="Chromosome SGRAM_22"/>
</dbReference>
<feature type="compositionally biased region" description="Acidic residues" evidence="1">
    <location>
        <begin position="342"/>
        <end position="356"/>
    </location>
</feature>
<dbReference type="Pfam" id="PF11790">
    <property type="entry name" value="Glyco_hydro_cc"/>
    <property type="match status" value="1"/>
</dbReference>
<sequence>MRLSLQILVVAFAALLCAVSSTDAKLQRGLAWGVNNNYGPRMAKGLVKWYWHWQDGANPKFDGKLQFIPCFWGPKYYSQWRQRKQEMKGNLPKYILSFNEPEISGQANLSPKYAAKLHMKELEPYAKKGVKISSPQMVWKTQWLEEFMHECNKLGCTIDFVAIHWYGTTRDMAKFKKWIKTIHKKFNKPIWVTEYGVTAASGPNMSAIRKFHMDATAWMTSVKYVKRAAWLGCFEINNPPDSYANNKNAFLNSNGSLRDIAYWYLYSHKPSHKRSVHHSNRALPSAHAARRSLTHKDEDGNDIVDDEDEFEAPEHIVECDEYCQLREQAVAKYEAEHGTISDVDELDDDNEDDAEN</sequence>
<evidence type="ECO:0000256" key="1">
    <source>
        <dbReference type="SAM" id="MobiDB-lite"/>
    </source>
</evidence>
<evidence type="ECO:0000313" key="4">
    <source>
        <dbReference type="EMBL" id="TKY87056.1"/>
    </source>
</evidence>
<evidence type="ECO:0000313" key="5">
    <source>
        <dbReference type="Proteomes" id="UP000306050"/>
    </source>
</evidence>
<keyword evidence="5" id="KW-1185">Reference proteome</keyword>
<dbReference type="SUPFAM" id="SSF51445">
    <property type="entry name" value="(Trans)glycosidases"/>
    <property type="match status" value="1"/>
</dbReference>
<dbReference type="OrthoDB" id="5959761at2759"/>
<dbReference type="InterPro" id="IPR017853">
    <property type="entry name" value="GH"/>
</dbReference>
<protein>
    <recommendedName>
        <fullName evidence="3">Asl1-like glycosyl hydrolase catalytic domain-containing protein</fullName>
    </recommendedName>
</protein>
<keyword evidence="2" id="KW-0732">Signal</keyword>
<dbReference type="InterPro" id="IPR053183">
    <property type="entry name" value="ASL1"/>
</dbReference>
<dbReference type="GO" id="GO:0071966">
    <property type="term" value="P:fungal-type cell wall polysaccharide metabolic process"/>
    <property type="evidence" value="ECO:0007669"/>
    <property type="project" value="TreeGrafter"/>
</dbReference>
<feature type="region of interest" description="Disordered" evidence="1">
    <location>
        <begin position="335"/>
        <end position="356"/>
    </location>
</feature>
<dbReference type="Gene3D" id="3.20.20.80">
    <property type="entry name" value="Glycosidases"/>
    <property type="match status" value="1"/>
</dbReference>
<comment type="caution">
    <text evidence="4">The sequence shown here is derived from an EMBL/GenBank/DDBJ whole genome shotgun (WGS) entry which is preliminary data.</text>
</comment>
<evidence type="ECO:0000259" key="3">
    <source>
        <dbReference type="Pfam" id="PF11790"/>
    </source>
</evidence>
<dbReference type="AlphaFoldDB" id="A0A4U7KSL2"/>
<dbReference type="EMBL" id="SRRM01000014">
    <property type="protein sequence ID" value="TKY87056.1"/>
    <property type="molecule type" value="Genomic_DNA"/>
</dbReference>
<name>A0A4U7KSL2_9BASI</name>
<gene>
    <name evidence="4" type="ORF">EX895_003733</name>
</gene>
<dbReference type="FunFam" id="3.20.20.80:FF:000298">
    <property type="entry name" value="Chromosome 1, whole genome shotgun sequence"/>
    <property type="match status" value="1"/>
</dbReference>
<dbReference type="GeneID" id="40726628"/>
<dbReference type="GO" id="GO:0009277">
    <property type="term" value="C:fungal-type cell wall"/>
    <property type="evidence" value="ECO:0007669"/>
    <property type="project" value="TreeGrafter"/>
</dbReference>
<dbReference type="PANTHER" id="PTHR34154:SF3">
    <property type="entry name" value="ALKALI-SENSITIVE LINKAGE PROTEIN 1"/>
    <property type="match status" value="1"/>
</dbReference>
<feature type="region of interest" description="Disordered" evidence="1">
    <location>
        <begin position="275"/>
        <end position="305"/>
    </location>
</feature>
<evidence type="ECO:0000256" key="2">
    <source>
        <dbReference type="SAM" id="SignalP"/>
    </source>
</evidence>
<feature type="chain" id="PRO_5020780224" description="Asl1-like glycosyl hydrolase catalytic domain-containing protein" evidence="2">
    <location>
        <begin position="25"/>
        <end position="356"/>
    </location>
</feature>
<accession>A0A4U7KSL2</accession>
<dbReference type="KEGG" id="sgra:EX895_003733"/>
<proteinExistence type="predicted"/>
<reference evidence="4 5" key="1">
    <citation type="submission" date="2019-05" db="EMBL/GenBank/DDBJ databases">
        <title>Sporisorium graminicola CBS 10092 draft sequencing and annotation.</title>
        <authorList>
            <person name="Solano-Gonzalez S."/>
            <person name="Caddick M.X."/>
            <person name="Darby A."/>
        </authorList>
    </citation>
    <scope>NUCLEOTIDE SEQUENCE [LARGE SCALE GENOMIC DNA]</scope>
    <source>
        <strain evidence="4 5">CBS 10092</strain>
    </source>
</reference>
<dbReference type="PANTHER" id="PTHR34154">
    <property type="entry name" value="ALKALI-SENSITIVE LINKAGE PROTEIN 1"/>
    <property type="match status" value="1"/>
</dbReference>